<organism evidence="2 3">
    <name type="scientific">Photorhabdus thracensis</name>
    <dbReference type="NCBI Taxonomy" id="230089"/>
    <lineage>
        <taxon>Bacteria</taxon>
        <taxon>Pseudomonadati</taxon>
        <taxon>Pseudomonadota</taxon>
        <taxon>Gammaproteobacteria</taxon>
        <taxon>Enterobacterales</taxon>
        <taxon>Morganellaceae</taxon>
        <taxon>Photorhabdus</taxon>
    </lineage>
</organism>
<dbReference type="InterPro" id="IPR005509">
    <property type="entry name" value="AfsA_hotdog_dom"/>
</dbReference>
<reference evidence="3" key="2">
    <citation type="submission" date="2015-03" db="EMBL/GenBank/DDBJ databases">
        <title>Genome sequence of Azospirillum thiophilum strain DSM 21654T.</title>
        <authorList>
            <person name="Kwak Y."/>
            <person name="Shin J.-H."/>
        </authorList>
    </citation>
    <scope>NUCLEOTIDE SEQUENCE [LARGE SCALE GENOMIC DNA]</scope>
    <source>
        <strain evidence="3">DSM 15199</strain>
    </source>
</reference>
<keyword evidence="3" id="KW-1185">Reference proteome</keyword>
<dbReference type="PATRIC" id="fig|230089.6.peg.659"/>
<gene>
    <name evidence="2" type="ORF">VY86_02955</name>
</gene>
<evidence type="ECO:0000259" key="1">
    <source>
        <dbReference type="Pfam" id="PF03756"/>
    </source>
</evidence>
<evidence type="ECO:0000313" key="3">
    <source>
        <dbReference type="Proteomes" id="UP000034866"/>
    </source>
</evidence>
<sequence>MKNTAACKKIVVVGDKFNAFANGKDVVTISQLDLITQIPAHIIDTKKQFIVGQGVRYDFAEKVLDNQKRNQCHNNEIDLTTLQQLTVSRKNEYSHKKITHNTVIGVAEKVNENLFSLPLLIDERCELMADHQTGQHIQGMILVEACRQTFIAVTEEFYMSDKVGQSYYVINDMNIKFSNFLFPLPAVVNYELVEEDINDRRSRFKANIHISQHTTLCASMAVSFTVYPEKVISKKEAAMANEITKAILQTQNISTQAVEGNVYA</sequence>
<dbReference type="OrthoDB" id="7838374at2"/>
<protein>
    <recommendedName>
        <fullName evidence="1">A-factor biosynthesis hotdog domain-containing protein</fullName>
    </recommendedName>
</protein>
<feature type="domain" description="A-factor biosynthesis hotdog" evidence="1">
    <location>
        <begin position="95"/>
        <end position="225"/>
    </location>
</feature>
<accession>A0A0F7LK47</accession>
<dbReference type="RefSeq" id="WP_046973871.1">
    <property type="nucleotide sequence ID" value="NZ_CP011104.1"/>
</dbReference>
<dbReference type="Pfam" id="PF03756">
    <property type="entry name" value="AfsA"/>
    <property type="match status" value="1"/>
</dbReference>
<dbReference type="KEGG" id="ptt:VY86_02955"/>
<dbReference type="STRING" id="230089.VY86_02955"/>
<proteinExistence type="predicted"/>
<dbReference type="EMBL" id="CP011104">
    <property type="protein sequence ID" value="AKH62458.1"/>
    <property type="molecule type" value="Genomic_DNA"/>
</dbReference>
<dbReference type="AlphaFoldDB" id="A0A0F7LK47"/>
<name>A0A0F7LK47_9GAMM</name>
<reference evidence="2 3" key="1">
    <citation type="journal article" date="2015" name="J. Biotechnol.">
        <title>Complete genome sequence of Photorhabdus temperata subsp. thracensis 39-8(T), an entomopathogenic bacterium for the improved commercial bioinsecticide.</title>
        <authorList>
            <person name="Kwak Y."/>
            <person name="Shin J.H."/>
        </authorList>
    </citation>
    <scope>NUCLEOTIDE SEQUENCE [LARGE SCALE GENOMIC DNA]</scope>
    <source>
        <strain evidence="2 3">DSM 15199</strain>
    </source>
</reference>
<dbReference type="Proteomes" id="UP000034866">
    <property type="component" value="Chromosome"/>
</dbReference>
<evidence type="ECO:0000313" key="2">
    <source>
        <dbReference type="EMBL" id="AKH62458.1"/>
    </source>
</evidence>